<keyword evidence="5" id="KW-1185">Reference proteome</keyword>
<dbReference type="PANTHER" id="PTHR12241:SF154">
    <property type="entry name" value="TUBULIN POLYGLUTAMYLASE TTLL11"/>
    <property type="match status" value="1"/>
</dbReference>
<keyword evidence="2" id="KW-0547">Nucleotide-binding</keyword>
<protein>
    <submittedName>
        <fullName evidence="4">Uncharacterized protein</fullName>
    </submittedName>
</protein>
<dbReference type="SUPFAM" id="SSF56059">
    <property type="entry name" value="Glutathione synthetase ATP-binding domain-like"/>
    <property type="match status" value="1"/>
</dbReference>
<dbReference type="GO" id="GO:0000226">
    <property type="term" value="P:microtubule cytoskeleton organization"/>
    <property type="evidence" value="ECO:0007669"/>
    <property type="project" value="TreeGrafter"/>
</dbReference>
<dbReference type="Pfam" id="PF03133">
    <property type="entry name" value="TTL"/>
    <property type="match status" value="1"/>
</dbReference>
<dbReference type="GO" id="GO:0070740">
    <property type="term" value="F:tubulin-glutamic acid ligase activity"/>
    <property type="evidence" value="ECO:0007669"/>
    <property type="project" value="TreeGrafter"/>
</dbReference>
<reference evidence="4 5" key="1">
    <citation type="journal article" date="2015" name="Genome Biol. Evol.">
        <title>Comparative Genomics of a Bacterivorous Green Alga Reveals Evolutionary Causalities and Consequences of Phago-Mixotrophic Mode of Nutrition.</title>
        <authorList>
            <person name="Burns J.A."/>
            <person name="Paasch A."/>
            <person name="Narechania A."/>
            <person name="Kim E."/>
        </authorList>
    </citation>
    <scope>NUCLEOTIDE SEQUENCE [LARGE SCALE GENOMIC DNA]</scope>
    <source>
        <strain evidence="4 5">PLY_AMNH</strain>
    </source>
</reference>
<evidence type="ECO:0000256" key="2">
    <source>
        <dbReference type="ARBA" id="ARBA00022741"/>
    </source>
</evidence>
<keyword evidence="1" id="KW-0436">Ligase</keyword>
<dbReference type="InterPro" id="IPR004344">
    <property type="entry name" value="TTL/TTLL_fam"/>
</dbReference>
<evidence type="ECO:0000313" key="4">
    <source>
        <dbReference type="EMBL" id="KAK3238946.1"/>
    </source>
</evidence>
<keyword evidence="3" id="KW-0067">ATP-binding</keyword>
<sequence length="455" mass="51120">MDNKRWKEETRGSDKGNVFWVITANDLEARLERKATYQWVSRIPGMHQLCYKSPFARLMNHMQDERPEAYEFWPKTYIVPLSPKTDTTAIFSKGPMIFKPDEGSQGDGIYLIMSKADWQRQMEVKPQDGVLQRYLGKPLLLDGQFKFDFRVYVLLLSLDPVRIFLCREGLVRACVEPYEPLSSRNKHKVSSHLTNYSLSKRERNYQHVDNPDCGKAGTKRTMSAVLANLHNEGVIDGPQCWSALREVVLNTTLAMADCLRGKLTTSSGADVPTASSMWPVGPITPNQERTSFNILGLDVILDVEQRWHLLEMNSNPSMEIDSVFPMEGPDKEDPPPLPEPGMPYHEVAGASYAMMQRGRGGKHCKCMGHHRPHVHRPCLCDIVAKTAAVKGALKIAQRDMKAHKAGKSSRGAAHLAAGTEYEVVYSALWGEHMLGNLCYPSVRHWGLVMKGGSLA</sequence>
<comment type="caution">
    <text evidence="4">The sequence shown here is derived from an EMBL/GenBank/DDBJ whole genome shotgun (WGS) entry which is preliminary data.</text>
</comment>
<dbReference type="Gene3D" id="3.30.470.20">
    <property type="entry name" value="ATP-grasp fold, B domain"/>
    <property type="match status" value="1"/>
</dbReference>
<dbReference type="EMBL" id="LGRX02034066">
    <property type="protein sequence ID" value="KAK3238946.1"/>
    <property type="molecule type" value="Genomic_DNA"/>
</dbReference>
<evidence type="ECO:0000256" key="1">
    <source>
        <dbReference type="ARBA" id="ARBA00022598"/>
    </source>
</evidence>
<dbReference type="AlphaFoldDB" id="A0AAE0BLU0"/>
<dbReference type="Proteomes" id="UP001190700">
    <property type="component" value="Unassembled WGS sequence"/>
</dbReference>
<proteinExistence type="predicted"/>
<dbReference type="GO" id="GO:0015631">
    <property type="term" value="F:tubulin binding"/>
    <property type="evidence" value="ECO:0007669"/>
    <property type="project" value="TreeGrafter"/>
</dbReference>
<accession>A0AAE0BLU0</accession>
<name>A0AAE0BLU0_9CHLO</name>
<evidence type="ECO:0000313" key="5">
    <source>
        <dbReference type="Proteomes" id="UP001190700"/>
    </source>
</evidence>
<gene>
    <name evidence="4" type="ORF">CYMTET_51091</name>
</gene>
<dbReference type="GO" id="GO:0036064">
    <property type="term" value="C:ciliary basal body"/>
    <property type="evidence" value="ECO:0007669"/>
    <property type="project" value="TreeGrafter"/>
</dbReference>
<evidence type="ECO:0000256" key="3">
    <source>
        <dbReference type="ARBA" id="ARBA00022840"/>
    </source>
</evidence>
<dbReference type="PROSITE" id="PS51221">
    <property type="entry name" value="TTL"/>
    <property type="match status" value="1"/>
</dbReference>
<organism evidence="4 5">
    <name type="scientific">Cymbomonas tetramitiformis</name>
    <dbReference type="NCBI Taxonomy" id="36881"/>
    <lineage>
        <taxon>Eukaryota</taxon>
        <taxon>Viridiplantae</taxon>
        <taxon>Chlorophyta</taxon>
        <taxon>Pyramimonadophyceae</taxon>
        <taxon>Pyramimonadales</taxon>
        <taxon>Pyramimonadaceae</taxon>
        <taxon>Cymbomonas</taxon>
    </lineage>
</organism>
<dbReference type="GO" id="GO:0005524">
    <property type="term" value="F:ATP binding"/>
    <property type="evidence" value="ECO:0007669"/>
    <property type="project" value="UniProtKB-KW"/>
</dbReference>
<dbReference type="PANTHER" id="PTHR12241">
    <property type="entry name" value="TUBULIN POLYGLUTAMYLASE"/>
    <property type="match status" value="1"/>
</dbReference>